<feature type="region of interest" description="Disordered" evidence="1">
    <location>
        <begin position="288"/>
        <end position="307"/>
    </location>
</feature>
<keyword evidence="3" id="KW-1185">Reference proteome</keyword>
<evidence type="ECO:0008006" key="4">
    <source>
        <dbReference type="Google" id="ProtNLM"/>
    </source>
</evidence>
<reference evidence="2 3" key="1">
    <citation type="submission" date="2016-10" db="EMBL/GenBank/DDBJ databases">
        <title>Draft genome sequence of Coniochaeta ligniaria NRRL30616, a lignocellulolytic fungus for bioabatement of inhibitors in plant biomass hydrolysates.</title>
        <authorList>
            <consortium name="DOE Joint Genome Institute"/>
            <person name="Jimenez D.J."/>
            <person name="Hector R.E."/>
            <person name="Riley R."/>
            <person name="Sun H."/>
            <person name="Grigoriev I.V."/>
            <person name="Van Elsas J.D."/>
            <person name="Nichols N.N."/>
        </authorList>
    </citation>
    <scope>NUCLEOTIDE SEQUENCE [LARGE SCALE GENOMIC DNA]</scope>
    <source>
        <strain evidence="2 3">NRRL 30616</strain>
    </source>
</reference>
<accession>A0A1J7I5K3</accession>
<dbReference type="InParanoid" id="A0A1J7I5K3"/>
<proteinExistence type="predicted"/>
<dbReference type="EMBL" id="KV875111">
    <property type="protein sequence ID" value="OIW22643.1"/>
    <property type="molecule type" value="Genomic_DNA"/>
</dbReference>
<gene>
    <name evidence="2" type="ORF">CONLIGDRAFT_687296</name>
</gene>
<dbReference type="SUPFAM" id="SSF56219">
    <property type="entry name" value="DNase I-like"/>
    <property type="match status" value="1"/>
</dbReference>
<evidence type="ECO:0000256" key="1">
    <source>
        <dbReference type="SAM" id="MobiDB-lite"/>
    </source>
</evidence>
<organism evidence="2 3">
    <name type="scientific">Coniochaeta ligniaria NRRL 30616</name>
    <dbReference type="NCBI Taxonomy" id="1408157"/>
    <lineage>
        <taxon>Eukaryota</taxon>
        <taxon>Fungi</taxon>
        <taxon>Dikarya</taxon>
        <taxon>Ascomycota</taxon>
        <taxon>Pezizomycotina</taxon>
        <taxon>Sordariomycetes</taxon>
        <taxon>Sordariomycetidae</taxon>
        <taxon>Coniochaetales</taxon>
        <taxon>Coniochaetaceae</taxon>
        <taxon>Coniochaeta</taxon>
    </lineage>
</organism>
<dbReference type="Gene3D" id="3.60.10.10">
    <property type="entry name" value="Endonuclease/exonuclease/phosphatase"/>
    <property type="match status" value="1"/>
</dbReference>
<protein>
    <recommendedName>
        <fullName evidence="4">Endonuclease/exonuclease/phosphatase domain-containing protein</fullName>
    </recommendedName>
</protein>
<dbReference type="InterPro" id="IPR036691">
    <property type="entry name" value="Endo/exonu/phosph_ase_sf"/>
</dbReference>
<dbReference type="Proteomes" id="UP000182658">
    <property type="component" value="Unassembled WGS sequence"/>
</dbReference>
<sequence>MFDTASYEVASGQICEIRRKESTSGQQEDASDHTGEIRRPENESAQDDTPEQHGDALNQISEENRQRDASRRRHNPPEQQEDRPSPTSEIQRQVGSVRRSEEWKLDRDNLGKSLISALEKFMSEESRASKISVQLDGSQHWSPCALCSFRHWTRAPPDLKTGVKLASAALPQHPRLSIETWRNPFLATSYRPLKQHFQLTYLNDAETRVCFHVHKRIDSSTWSVSHISKDLSCLTISRPHHTNHIRIFNVYNEVATDMLSVLANALGSMDVHDKLLVLGDFNLHHPSGPRSIDAPQTDPTFDNCSRS</sequence>
<feature type="compositionally biased region" description="Polar residues" evidence="1">
    <location>
        <begin position="297"/>
        <end position="307"/>
    </location>
</feature>
<feature type="region of interest" description="Disordered" evidence="1">
    <location>
        <begin position="1"/>
        <end position="101"/>
    </location>
</feature>
<dbReference type="OrthoDB" id="5151283at2759"/>
<feature type="compositionally biased region" description="Polar residues" evidence="1">
    <location>
        <begin position="85"/>
        <end position="94"/>
    </location>
</feature>
<dbReference type="AlphaFoldDB" id="A0A1J7I5K3"/>
<evidence type="ECO:0000313" key="2">
    <source>
        <dbReference type="EMBL" id="OIW22643.1"/>
    </source>
</evidence>
<evidence type="ECO:0000313" key="3">
    <source>
        <dbReference type="Proteomes" id="UP000182658"/>
    </source>
</evidence>
<name>A0A1J7I5K3_9PEZI</name>
<feature type="compositionally biased region" description="Basic and acidic residues" evidence="1">
    <location>
        <begin position="30"/>
        <end position="42"/>
    </location>
</feature>